<feature type="compositionally biased region" description="Polar residues" evidence="1">
    <location>
        <begin position="104"/>
        <end position="123"/>
    </location>
</feature>
<feature type="region of interest" description="Disordered" evidence="1">
    <location>
        <begin position="496"/>
        <end position="516"/>
    </location>
</feature>
<dbReference type="Proteomes" id="UP000593570">
    <property type="component" value="Unassembled WGS sequence"/>
</dbReference>
<dbReference type="EMBL" id="JACDXP010000006">
    <property type="protein sequence ID" value="KAF6523033.1"/>
    <property type="molecule type" value="Genomic_DNA"/>
</dbReference>
<sequence length="540" mass="59603">MVSQSSYHRGPSLDAPLATLASNSRFSKSRLHRLRQTFSLQRWQTSAPINTSSTTVDSSDISLKYGIPAVASGDLSYPLVEWGHQATPTVLRPTFYKLLNKLAPQSASPNNGHYKTYGTTSHQTRSKKSDKAGHRRKSTSKGARDSGSGGGGKGGKGRGGSNGPPPPDGYRFPPLGDSRPPKYLGCPFYMTEPLRHHACSSLRLSRPSDVSQHIMRTHLLQEINLVLRRDTESTDRTETGEAGTCTNANDIRRYHARCRMEFHGPNAEENLRDHCRNFKCYEAGIEETGVMLLSEFKNLTNARDAANGSVAKWYAMWRVCYPPTSTRGRTVPASPYVETTVPREQGEYIIRQALMSSTDQSLVSGQIVNGIYLGVETDREVQQIVQDQQQQQQDLELQGAFRSTSTSSHPHSTGLEPWRLSLQETPGLQHTSPLPSSSVTLPLQQQHQLLAGQPSNSIATSSGSLPQQYQMPYHTSFPSIVPSTFSLQPQMVQLENTSTNYSPPGSQALPETSDPASQQTVCWYLNNPATWNPDHYGDSQ</sequence>
<feature type="region of interest" description="Disordered" evidence="1">
    <location>
        <begin position="104"/>
        <end position="177"/>
    </location>
</feature>
<protein>
    <submittedName>
        <fullName evidence="2">Uncharacterized protein</fullName>
    </submittedName>
</protein>
<name>A0A8H6GR74_FUSOX</name>
<dbReference type="AlphaFoldDB" id="A0A8H6GR74"/>
<proteinExistence type="predicted"/>
<reference evidence="2 3" key="1">
    <citation type="journal article" date="2020" name="bioRxiv">
        <title>A chromosome-scale genome assembly for the Fusarium oxysporum strain Fo5176 to establish a model Arabidopsis-fungal pathosystem.</title>
        <authorList>
            <person name="Fokkens L."/>
            <person name="Guo L."/>
            <person name="Dora S."/>
            <person name="Wang B."/>
            <person name="Ye K."/>
            <person name="Sanchez-Rodriguez C."/>
            <person name="Croll D."/>
        </authorList>
    </citation>
    <scope>NUCLEOTIDE SEQUENCE [LARGE SCALE GENOMIC DNA]</scope>
    <source>
        <strain evidence="2 3">Fo5176</strain>
    </source>
</reference>
<gene>
    <name evidence="2" type="ORF">HZS61_014561</name>
</gene>
<evidence type="ECO:0000313" key="2">
    <source>
        <dbReference type="EMBL" id="KAF6523033.1"/>
    </source>
</evidence>
<comment type="caution">
    <text evidence="2">The sequence shown here is derived from an EMBL/GenBank/DDBJ whole genome shotgun (WGS) entry which is preliminary data.</text>
</comment>
<evidence type="ECO:0000256" key="1">
    <source>
        <dbReference type="SAM" id="MobiDB-lite"/>
    </source>
</evidence>
<evidence type="ECO:0000313" key="3">
    <source>
        <dbReference type="Proteomes" id="UP000593570"/>
    </source>
</evidence>
<feature type="compositionally biased region" description="Gly residues" evidence="1">
    <location>
        <begin position="147"/>
        <end position="162"/>
    </location>
</feature>
<accession>A0A8H6GR74</accession>
<feature type="compositionally biased region" description="Polar residues" evidence="1">
    <location>
        <begin position="496"/>
        <end position="505"/>
    </location>
</feature>
<organism evidence="2 3">
    <name type="scientific">Fusarium oxysporum f. sp. conglutinans</name>
    <dbReference type="NCBI Taxonomy" id="100902"/>
    <lineage>
        <taxon>Eukaryota</taxon>
        <taxon>Fungi</taxon>
        <taxon>Dikarya</taxon>
        <taxon>Ascomycota</taxon>
        <taxon>Pezizomycotina</taxon>
        <taxon>Sordariomycetes</taxon>
        <taxon>Hypocreomycetidae</taxon>
        <taxon>Hypocreales</taxon>
        <taxon>Nectriaceae</taxon>
        <taxon>Fusarium</taxon>
        <taxon>Fusarium oxysporum species complex</taxon>
    </lineage>
</organism>